<organism evidence="2">
    <name type="scientific">Mycobacterium sp. (strain MCS)</name>
    <dbReference type="NCBI Taxonomy" id="164756"/>
    <lineage>
        <taxon>Bacteria</taxon>
        <taxon>Bacillati</taxon>
        <taxon>Actinomycetota</taxon>
        <taxon>Actinomycetes</taxon>
        <taxon>Mycobacteriales</taxon>
        <taxon>Mycobacteriaceae</taxon>
        <taxon>Mycobacterium</taxon>
    </lineage>
</organism>
<protein>
    <submittedName>
        <fullName evidence="2">Uncharacterized protein</fullName>
    </submittedName>
</protein>
<name>A0A5Q5BNS4_MYCSS</name>
<dbReference type="EMBL" id="CP000384">
    <property type="protein sequence ID" value="ABG10007.1"/>
    <property type="molecule type" value="Genomic_DNA"/>
</dbReference>
<accession>A0A5Q5BNS4</accession>
<proteinExistence type="predicted"/>
<sequence precursor="true">MKFKKLVVGTAMAGAFGFAAVGFGAGQAQADEFRWWDPVPSPGQISQLPFVPPPGQIAKLPFVPPPGQWDKPAHWFK</sequence>
<dbReference type="AlphaFoldDB" id="A0A5Q5BNS4"/>
<feature type="chain" id="PRO_5024372308" evidence="1">
    <location>
        <begin position="31"/>
        <end position="77"/>
    </location>
</feature>
<feature type="signal peptide" evidence="1">
    <location>
        <begin position="1"/>
        <end position="30"/>
    </location>
</feature>
<dbReference type="KEGG" id="mmc:Mmcs_3902"/>
<gene>
    <name evidence="2" type="ordered locus">Mmcs_3902</name>
</gene>
<reference evidence="2" key="1">
    <citation type="submission" date="2006-06" db="EMBL/GenBank/DDBJ databases">
        <title>Complete sequence of chromosome of Mycobacterium sp. MCS.</title>
        <authorList>
            <consortium name="US DOE Joint Genome Institute"/>
            <person name="Copeland A."/>
            <person name="Lucas S."/>
            <person name="Lapidus A."/>
            <person name="Barry K."/>
            <person name="Detter J.C."/>
            <person name="Glavina del Rio T."/>
            <person name="Hammon N."/>
            <person name="Israni S."/>
            <person name="Dalin E."/>
            <person name="Tice H."/>
            <person name="Pitluck S."/>
            <person name="Martinez M."/>
            <person name="Schmutz J."/>
            <person name="Larimer F."/>
            <person name="Land M."/>
            <person name="Hauser L."/>
            <person name="Kyrpides N."/>
            <person name="Kim E."/>
            <person name="Miller C.D."/>
            <person name="Hughes J.E."/>
            <person name="Anderson A.J."/>
            <person name="Sims R.C."/>
            <person name="Richardson P."/>
        </authorList>
    </citation>
    <scope>NUCLEOTIDE SEQUENCE [LARGE SCALE GENOMIC DNA]</scope>
    <source>
        <strain evidence="2">MCS</strain>
    </source>
</reference>
<evidence type="ECO:0000256" key="1">
    <source>
        <dbReference type="SAM" id="SignalP"/>
    </source>
</evidence>
<evidence type="ECO:0000313" key="2">
    <source>
        <dbReference type="EMBL" id="ABG10007.1"/>
    </source>
</evidence>
<keyword evidence="1" id="KW-0732">Signal</keyword>